<gene>
    <name evidence="7" type="ORF">WJX84_004081</name>
</gene>
<dbReference type="SUPFAM" id="SSF51905">
    <property type="entry name" value="FAD/NAD(P)-binding domain"/>
    <property type="match status" value="1"/>
</dbReference>
<dbReference type="Proteomes" id="UP001485043">
    <property type="component" value="Unassembled WGS sequence"/>
</dbReference>
<evidence type="ECO:0000256" key="5">
    <source>
        <dbReference type="ARBA" id="ARBA00023002"/>
    </source>
</evidence>
<protein>
    <recommendedName>
        <fullName evidence="6">FAD dependent oxidoreductase domain-containing protein</fullName>
    </recommendedName>
</protein>
<evidence type="ECO:0000313" key="8">
    <source>
        <dbReference type="Proteomes" id="UP001485043"/>
    </source>
</evidence>
<dbReference type="GO" id="GO:0019478">
    <property type="term" value="P:D-amino acid catabolic process"/>
    <property type="evidence" value="ECO:0007669"/>
    <property type="project" value="TreeGrafter"/>
</dbReference>
<dbReference type="AlphaFoldDB" id="A0AAW1T1Z0"/>
<dbReference type="GO" id="GO:0005737">
    <property type="term" value="C:cytoplasm"/>
    <property type="evidence" value="ECO:0007669"/>
    <property type="project" value="TreeGrafter"/>
</dbReference>
<dbReference type="EMBL" id="JALJOV010000462">
    <property type="protein sequence ID" value="KAK9863509.1"/>
    <property type="molecule type" value="Genomic_DNA"/>
</dbReference>
<evidence type="ECO:0000256" key="4">
    <source>
        <dbReference type="ARBA" id="ARBA00022827"/>
    </source>
</evidence>
<evidence type="ECO:0000313" key="7">
    <source>
        <dbReference type="EMBL" id="KAK9863509.1"/>
    </source>
</evidence>
<organism evidence="7 8">
    <name type="scientific">Apatococcus fuscideae</name>
    <dbReference type="NCBI Taxonomy" id="2026836"/>
    <lineage>
        <taxon>Eukaryota</taxon>
        <taxon>Viridiplantae</taxon>
        <taxon>Chlorophyta</taxon>
        <taxon>core chlorophytes</taxon>
        <taxon>Trebouxiophyceae</taxon>
        <taxon>Chlorellales</taxon>
        <taxon>Chlorellaceae</taxon>
        <taxon>Apatococcus</taxon>
    </lineage>
</organism>
<feature type="domain" description="FAD dependent oxidoreductase" evidence="6">
    <location>
        <begin position="6"/>
        <end position="71"/>
    </location>
</feature>
<dbReference type="Gene3D" id="3.40.50.720">
    <property type="entry name" value="NAD(P)-binding Rossmann-like Domain"/>
    <property type="match status" value="1"/>
</dbReference>
<evidence type="ECO:0000259" key="6">
    <source>
        <dbReference type="Pfam" id="PF01266"/>
    </source>
</evidence>
<keyword evidence="8" id="KW-1185">Reference proteome</keyword>
<dbReference type="PANTHER" id="PTHR11530:SF11">
    <property type="entry name" value="D-ASPARTATE OXIDASE"/>
    <property type="match status" value="1"/>
</dbReference>
<dbReference type="InterPro" id="IPR006076">
    <property type="entry name" value="FAD-dep_OxRdtase"/>
</dbReference>
<keyword evidence="5" id="KW-0560">Oxidoreductase</keyword>
<evidence type="ECO:0000256" key="3">
    <source>
        <dbReference type="ARBA" id="ARBA00022630"/>
    </source>
</evidence>
<comment type="cofactor">
    <cofactor evidence="1">
        <name>FAD</name>
        <dbReference type="ChEBI" id="CHEBI:57692"/>
    </cofactor>
</comment>
<accession>A0AAW1T1Z0</accession>
<evidence type="ECO:0000256" key="2">
    <source>
        <dbReference type="ARBA" id="ARBA00006730"/>
    </source>
</evidence>
<keyword evidence="4" id="KW-0274">FAD</keyword>
<dbReference type="GO" id="GO:0003884">
    <property type="term" value="F:D-amino-acid oxidase activity"/>
    <property type="evidence" value="ECO:0007669"/>
    <property type="project" value="InterPro"/>
</dbReference>
<comment type="caution">
    <text evidence="7">The sequence shown here is derived from an EMBL/GenBank/DDBJ whole genome shotgun (WGS) entry which is preliminary data.</text>
</comment>
<evidence type="ECO:0000256" key="1">
    <source>
        <dbReference type="ARBA" id="ARBA00001974"/>
    </source>
</evidence>
<dbReference type="GO" id="GO:0071949">
    <property type="term" value="F:FAD binding"/>
    <property type="evidence" value="ECO:0007669"/>
    <property type="project" value="InterPro"/>
</dbReference>
<keyword evidence="3" id="KW-0285">Flavoprotein</keyword>
<dbReference type="InterPro" id="IPR023209">
    <property type="entry name" value="DAO"/>
</dbReference>
<proteinExistence type="inferred from homology"/>
<comment type="similarity">
    <text evidence="2">Belongs to the DAMOX/DASOX family.</text>
</comment>
<dbReference type="Pfam" id="PF01266">
    <property type="entry name" value="DAO"/>
    <property type="match status" value="1"/>
</dbReference>
<reference evidence="7 8" key="1">
    <citation type="journal article" date="2024" name="Nat. Commun.">
        <title>Phylogenomics reveals the evolutionary origins of lichenization in chlorophyte algae.</title>
        <authorList>
            <person name="Puginier C."/>
            <person name="Libourel C."/>
            <person name="Otte J."/>
            <person name="Skaloud P."/>
            <person name="Haon M."/>
            <person name="Grisel S."/>
            <person name="Petersen M."/>
            <person name="Berrin J.G."/>
            <person name="Delaux P.M."/>
            <person name="Dal Grande F."/>
            <person name="Keller J."/>
        </authorList>
    </citation>
    <scope>NUCLEOTIDE SEQUENCE [LARGE SCALE GENOMIC DNA]</scope>
    <source>
        <strain evidence="7 8">SAG 2523</strain>
    </source>
</reference>
<name>A0AAW1T1Z0_9CHLO</name>
<dbReference type="PANTHER" id="PTHR11530">
    <property type="entry name" value="D-AMINO ACID OXIDASE"/>
    <property type="match status" value="1"/>
</dbReference>
<dbReference type="InterPro" id="IPR036188">
    <property type="entry name" value="FAD/NAD-bd_sf"/>
</dbReference>
<sequence length="144" mass="15619">MPAGTVCVLGAGVIGLTTALRTRQELPHLSVTLVAEDFGVNTTSQGSGGLWEPYKLSDTPEASSIAGERPHSISWQTFSILMKQRHQLGNTLCAAEEANVVAQDWRRLAVNPWMLLALGAILNAAVQVRMHGAKVVWWFLPSDQ</sequence>